<accession>A0ABU9E623</accession>
<dbReference type="PANTHER" id="PTHR33154:SF18">
    <property type="entry name" value="ARSENICAL RESISTANCE OPERON REPRESSOR"/>
    <property type="match status" value="1"/>
</dbReference>
<dbReference type="Proteomes" id="UP001484239">
    <property type="component" value="Unassembled WGS sequence"/>
</dbReference>
<dbReference type="Pfam" id="PF01022">
    <property type="entry name" value="HTH_5"/>
    <property type="match status" value="1"/>
</dbReference>
<feature type="domain" description="HTH arsR-type" evidence="4">
    <location>
        <begin position="3"/>
        <end position="97"/>
    </location>
</feature>
<keyword evidence="6" id="KW-1185">Reference proteome</keyword>
<comment type="caution">
    <text evidence="5">The sequence shown here is derived from an EMBL/GenBank/DDBJ whole genome shotgun (WGS) entry which is preliminary data.</text>
</comment>
<keyword evidence="2" id="KW-0238">DNA-binding</keyword>
<organism evidence="5 6">
    <name type="scientific">Gaopeijia maritima</name>
    <dbReference type="NCBI Taxonomy" id="3119007"/>
    <lineage>
        <taxon>Bacteria</taxon>
        <taxon>Pseudomonadati</taxon>
        <taxon>Gemmatimonadota</taxon>
        <taxon>Longimicrobiia</taxon>
        <taxon>Gaopeijiales</taxon>
        <taxon>Gaopeijiaceae</taxon>
        <taxon>Gaopeijia</taxon>
    </lineage>
</organism>
<dbReference type="NCBIfam" id="NF033788">
    <property type="entry name" value="HTH_metalloreg"/>
    <property type="match status" value="1"/>
</dbReference>
<protein>
    <submittedName>
        <fullName evidence="5">Metalloregulator ArsR/SmtB family transcription factor</fullName>
    </submittedName>
</protein>
<evidence type="ECO:0000259" key="4">
    <source>
        <dbReference type="PROSITE" id="PS50987"/>
    </source>
</evidence>
<keyword evidence="1" id="KW-0805">Transcription regulation</keyword>
<evidence type="ECO:0000256" key="2">
    <source>
        <dbReference type="ARBA" id="ARBA00023125"/>
    </source>
</evidence>
<dbReference type="InterPro" id="IPR036388">
    <property type="entry name" value="WH-like_DNA-bd_sf"/>
</dbReference>
<keyword evidence="3" id="KW-0804">Transcription</keyword>
<dbReference type="InterPro" id="IPR036390">
    <property type="entry name" value="WH_DNA-bd_sf"/>
</dbReference>
<dbReference type="InterPro" id="IPR051081">
    <property type="entry name" value="HTH_MetalResp_TranReg"/>
</dbReference>
<evidence type="ECO:0000256" key="3">
    <source>
        <dbReference type="ARBA" id="ARBA00023163"/>
    </source>
</evidence>
<reference evidence="5 6" key="1">
    <citation type="submission" date="2024-02" db="EMBL/GenBank/DDBJ databases">
        <title>A novel Gemmatimonadota bacterium.</title>
        <authorList>
            <person name="Du Z.-J."/>
            <person name="Ye Y.-Q."/>
        </authorList>
    </citation>
    <scope>NUCLEOTIDE SEQUENCE [LARGE SCALE GENOMIC DNA]</scope>
    <source>
        <strain evidence="5 6">DH-20</strain>
    </source>
</reference>
<evidence type="ECO:0000313" key="6">
    <source>
        <dbReference type="Proteomes" id="UP001484239"/>
    </source>
</evidence>
<dbReference type="RefSeq" id="WP_405276259.1">
    <property type="nucleotide sequence ID" value="NZ_CP144380.1"/>
</dbReference>
<dbReference type="InterPro" id="IPR001845">
    <property type="entry name" value="HTH_ArsR_DNA-bd_dom"/>
</dbReference>
<evidence type="ECO:0000256" key="1">
    <source>
        <dbReference type="ARBA" id="ARBA00023015"/>
    </source>
</evidence>
<dbReference type="SUPFAM" id="SSF46785">
    <property type="entry name" value="Winged helix' DNA-binding domain"/>
    <property type="match status" value="1"/>
</dbReference>
<dbReference type="EMBL" id="JBBHLI010000001">
    <property type="protein sequence ID" value="MEK9499504.1"/>
    <property type="molecule type" value="Genomic_DNA"/>
</dbReference>
<evidence type="ECO:0000313" key="5">
    <source>
        <dbReference type="EMBL" id="MEK9499504.1"/>
    </source>
</evidence>
<name>A0ABU9E623_9BACT</name>
<dbReference type="PRINTS" id="PR00778">
    <property type="entry name" value="HTHARSR"/>
</dbReference>
<dbReference type="CDD" id="cd00090">
    <property type="entry name" value="HTH_ARSR"/>
    <property type="match status" value="1"/>
</dbReference>
<proteinExistence type="predicted"/>
<dbReference type="Gene3D" id="1.10.10.10">
    <property type="entry name" value="Winged helix-like DNA-binding domain superfamily/Winged helix DNA-binding domain"/>
    <property type="match status" value="1"/>
</dbReference>
<sequence>MSPTTTTAETLLLRFQAVAEETRMEIVRRLSSGERCVCELQDDLEAGQSRLSFHLRKLREAGLVTDRREGRWVYYTLVPEALDEMRAFLGECAPAPGWSGEPNGTGQGSCCG</sequence>
<dbReference type="SMART" id="SM00418">
    <property type="entry name" value="HTH_ARSR"/>
    <property type="match status" value="1"/>
</dbReference>
<gene>
    <name evidence="5" type="ORF">WI372_00740</name>
</gene>
<dbReference type="PROSITE" id="PS50987">
    <property type="entry name" value="HTH_ARSR_2"/>
    <property type="match status" value="1"/>
</dbReference>
<dbReference type="InterPro" id="IPR011991">
    <property type="entry name" value="ArsR-like_HTH"/>
</dbReference>
<dbReference type="PANTHER" id="PTHR33154">
    <property type="entry name" value="TRANSCRIPTIONAL REGULATOR, ARSR FAMILY"/>
    <property type="match status" value="1"/>
</dbReference>